<dbReference type="GeneID" id="36571247"/>
<evidence type="ECO:0000313" key="2">
    <source>
        <dbReference type="EMBL" id="PSS27118.1"/>
    </source>
</evidence>
<evidence type="ECO:0000256" key="1">
    <source>
        <dbReference type="SAM" id="MobiDB-lite"/>
    </source>
</evidence>
<reference evidence="2 3" key="1">
    <citation type="journal article" date="2018" name="New Phytol.">
        <title>Comparative genomics and transcriptomics depict ericoid mycorrhizal fungi as versatile saprotrophs and plant mutualists.</title>
        <authorList>
            <person name="Martino E."/>
            <person name="Morin E."/>
            <person name="Grelet G.A."/>
            <person name="Kuo A."/>
            <person name="Kohler A."/>
            <person name="Daghino S."/>
            <person name="Barry K.W."/>
            <person name="Cichocki N."/>
            <person name="Clum A."/>
            <person name="Dockter R.B."/>
            <person name="Hainaut M."/>
            <person name="Kuo R.C."/>
            <person name="LaButti K."/>
            <person name="Lindahl B.D."/>
            <person name="Lindquist E.A."/>
            <person name="Lipzen A."/>
            <person name="Khouja H.R."/>
            <person name="Magnuson J."/>
            <person name="Murat C."/>
            <person name="Ohm R.A."/>
            <person name="Singer S.W."/>
            <person name="Spatafora J.W."/>
            <person name="Wang M."/>
            <person name="Veneault-Fourrey C."/>
            <person name="Henrissat B."/>
            <person name="Grigoriev I.V."/>
            <person name="Martin F.M."/>
            <person name="Perotto S."/>
        </authorList>
    </citation>
    <scope>NUCLEOTIDE SEQUENCE [LARGE SCALE GENOMIC DNA]</scope>
    <source>
        <strain evidence="2 3">ATCC 22711</strain>
    </source>
</reference>
<dbReference type="AlphaFoldDB" id="A0A2T3BCR3"/>
<feature type="region of interest" description="Disordered" evidence="1">
    <location>
        <begin position="420"/>
        <end position="451"/>
    </location>
</feature>
<keyword evidence="3" id="KW-1185">Reference proteome</keyword>
<dbReference type="Proteomes" id="UP000241818">
    <property type="component" value="Unassembled WGS sequence"/>
</dbReference>
<dbReference type="InParanoid" id="A0A2T3BCR3"/>
<accession>A0A2T3BCR3</accession>
<organism evidence="2 3">
    <name type="scientific">Amorphotheca resinae ATCC 22711</name>
    <dbReference type="NCBI Taxonomy" id="857342"/>
    <lineage>
        <taxon>Eukaryota</taxon>
        <taxon>Fungi</taxon>
        <taxon>Dikarya</taxon>
        <taxon>Ascomycota</taxon>
        <taxon>Pezizomycotina</taxon>
        <taxon>Leotiomycetes</taxon>
        <taxon>Helotiales</taxon>
        <taxon>Amorphothecaceae</taxon>
        <taxon>Amorphotheca</taxon>
    </lineage>
</organism>
<evidence type="ECO:0000313" key="3">
    <source>
        <dbReference type="Proteomes" id="UP000241818"/>
    </source>
</evidence>
<protein>
    <submittedName>
        <fullName evidence="2">Uncharacterized protein</fullName>
    </submittedName>
</protein>
<sequence>MGLMLDDEGIERSLEHSTQYRRVYSITELKDLRSLALTIERSLISNAEMYPKMAQRSRSSSSGPNMFASFVSSLGAEVAAISSPAHNTSQVPNMPTIGPSTSEYEASAEYEYISPRGAHHRHLVAESKSSVTPIDPATVEIAAGKDQNDPVFGVLPSDFEPESEKSLESDHIYITGKQATTVVSNDTIKTIKPTEPSGPHAAGVTETEKPFTQSTGRHHPSESLDSDLLTKMKGLKLENTPAKSVSSSNSAIAATQSQRIAPTQPLSDKTNPLLTSLEISNLDLKGAPGLAASKWAKATIDSPSHSGYFPTGTPRNSTPVYTPVYTTVLVVDPITGEQKEVTGILKSGPTSPATVITHAPATPLPLNSPRYESFVLSPPTTGISSFPTRPYVQGRYALDASSSIGGVYNPNAPVFKPTARSLGEVHGHGGSLSNSKSRQALSPTRRENAQL</sequence>
<gene>
    <name evidence="2" type="ORF">M430DRAFT_150004</name>
</gene>
<feature type="compositionally biased region" description="Polar residues" evidence="1">
    <location>
        <begin position="431"/>
        <end position="442"/>
    </location>
</feature>
<feature type="region of interest" description="Disordered" evidence="1">
    <location>
        <begin position="189"/>
        <end position="226"/>
    </location>
</feature>
<name>A0A2T3BCR3_AMORE</name>
<dbReference type="RefSeq" id="XP_024724643.1">
    <property type="nucleotide sequence ID" value="XM_024863166.1"/>
</dbReference>
<dbReference type="EMBL" id="KZ679006">
    <property type="protein sequence ID" value="PSS27118.1"/>
    <property type="molecule type" value="Genomic_DNA"/>
</dbReference>
<proteinExistence type="predicted"/>